<evidence type="ECO:0000313" key="5">
    <source>
        <dbReference type="Proteomes" id="UP001596492"/>
    </source>
</evidence>
<dbReference type="Pfam" id="PF12974">
    <property type="entry name" value="Phosphonate-bd"/>
    <property type="match status" value="1"/>
</dbReference>
<dbReference type="Proteomes" id="UP001596492">
    <property type="component" value="Unassembled WGS sequence"/>
</dbReference>
<evidence type="ECO:0000256" key="1">
    <source>
        <dbReference type="ARBA" id="ARBA00007162"/>
    </source>
</evidence>
<reference evidence="5" key="1">
    <citation type="journal article" date="2019" name="Int. J. Syst. Evol. Microbiol.">
        <title>The Global Catalogue of Microorganisms (GCM) 10K type strain sequencing project: providing services to taxonomists for standard genome sequencing and annotation.</title>
        <authorList>
            <consortium name="The Broad Institute Genomics Platform"/>
            <consortium name="The Broad Institute Genome Sequencing Center for Infectious Disease"/>
            <person name="Wu L."/>
            <person name="Ma J."/>
        </authorList>
    </citation>
    <scope>NUCLEOTIDE SEQUENCE [LARGE SCALE GENOMIC DNA]</scope>
    <source>
        <strain evidence="5">CCUG 51308</strain>
    </source>
</reference>
<evidence type="ECO:0000313" key="4">
    <source>
        <dbReference type="EMBL" id="MFC7292882.1"/>
    </source>
</evidence>
<keyword evidence="3" id="KW-0472">Membrane</keyword>
<dbReference type="Gene3D" id="3.40.190.10">
    <property type="entry name" value="Periplasmic binding protein-like II"/>
    <property type="match status" value="2"/>
</dbReference>
<feature type="transmembrane region" description="Helical" evidence="3">
    <location>
        <begin position="6"/>
        <end position="24"/>
    </location>
</feature>
<dbReference type="EMBL" id="JBHTBR010000007">
    <property type="protein sequence ID" value="MFC7292882.1"/>
    <property type="molecule type" value="Genomic_DNA"/>
</dbReference>
<dbReference type="PANTHER" id="PTHR35841">
    <property type="entry name" value="PHOSPHONATES-BINDING PERIPLASMIC PROTEIN"/>
    <property type="match status" value="1"/>
</dbReference>
<dbReference type="SUPFAM" id="SSF53850">
    <property type="entry name" value="Periplasmic binding protein-like II"/>
    <property type="match status" value="1"/>
</dbReference>
<proteinExistence type="inferred from homology"/>
<keyword evidence="3" id="KW-0812">Transmembrane</keyword>
<evidence type="ECO:0000256" key="3">
    <source>
        <dbReference type="SAM" id="Phobius"/>
    </source>
</evidence>
<protein>
    <submittedName>
        <fullName evidence="4">Phosphate/phosphite/phosphonate ABC transporter substrate-binding protein</fullName>
    </submittedName>
</protein>
<dbReference type="CDD" id="cd01071">
    <property type="entry name" value="PBP2_PhnD_like"/>
    <property type="match status" value="1"/>
</dbReference>
<evidence type="ECO:0000256" key="2">
    <source>
        <dbReference type="ARBA" id="ARBA00022729"/>
    </source>
</evidence>
<dbReference type="RefSeq" id="WP_382168758.1">
    <property type="nucleotide sequence ID" value="NZ_JBHTBR010000007.1"/>
</dbReference>
<organism evidence="4 5">
    <name type="scientific">Hirschia litorea</name>
    <dbReference type="NCBI Taxonomy" id="1199156"/>
    <lineage>
        <taxon>Bacteria</taxon>
        <taxon>Pseudomonadati</taxon>
        <taxon>Pseudomonadota</taxon>
        <taxon>Alphaproteobacteria</taxon>
        <taxon>Hyphomonadales</taxon>
        <taxon>Hyphomonadaceae</taxon>
        <taxon>Hirschia</taxon>
    </lineage>
</organism>
<dbReference type="InterPro" id="IPR005770">
    <property type="entry name" value="PhnD"/>
</dbReference>
<keyword evidence="3" id="KW-1133">Transmembrane helix</keyword>
<sequence>MLLPQTIAKLLVISLVAILSFYFIKNTNQTSLSTDGSISHPYRVMLIPADGGTEDGTRADFKPVFDAITQTTGIHFDIKVGQSYATVIEAICSDVVEIAWFGAASYLPAKQRGCAELLAVDVKDNSTSYFSGIYALKESNILTVSDIQGHSIAFGDPNSTSSFVYPVAMIVDAGLDPVKDLGKIRITGSHANSLKALSEGQVEVAAASFDSFEKAINQGIIDANAVVVIGKSAPIPNPPLTMATKLPEEVKAKLRLAFKNVHKSPNVTPEMIRGYGGNQVDRYDTVITDEILTPALVVISNVTGDIRAAILAKANK</sequence>
<keyword evidence="2" id="KW-0732">Signal</keyword>
<dbReference type="NCBIfam" id="TIGR01098">
    <property type="entry name" value="3A0109s03R"/>
    <property type="match status" value="1"/>
</dbReference>
<keyword evidence="5" id="KW-1185">Reference proteome</keyword>
<comment type="similarity">
    <text evidence="1">Belongs to the phosphate/phosphite/phosphonate binding protein family.</text>
</comment>
<accession>A0ABW2IP85</accession>
<comment type="caution">
    <text evidence="4">The sequence shown here is derived from an EMBL/GenBank/DDBJ whole genome shotgun (WGS) entry which is preliminary data.</text>
</comment>
<name>A0ABW2IP85_9PROT</name>
<dbReference type="PANTHER" id="PTHR35841:SF1">
    <property type="entry name" value="PHOSPHONATES-BINDING PERIPLASMIC PROTEIN"/>
    <property type="match status" value="1"/>
</dbReference>
<gene>
    <name evidence="4" type="ORF">ACFQS8_14745</name>
</gene>